<organism evidence="2 3">
    <name type="scientific">Ligilactobacillus ruminis</name>
    <dbReference type="NCBI Taxonomy" id="1623"/>
    <lineage>
        <taxon>Bacteria</taxon>
        <taxon>Bacillati</taxon>
        <taxon>Bacillota</taxon>
        <taxon>Bacilli</taxon>
        <taxon>Lactobacillales</taxon>
        <taxon>Lactobacillaceae</taxon>
        <taxon>Ligilactobacillus</taxon>
    </lineage>
</organism>
<dbReference type="Proteomes" id="UP001222683">
    <property type="component" value="Chromosome"/>
</dbReference>
<accession>A0AAQ2XKC3</accession>
<evidence type="ECO:0000256" key="1">
    <source>
        <dbReference type="SAM" id="MobiDB-lite"/>
    </source>
</evidence>
<dbReference type="RefSeq" id="WP_273745397.1">
    <property type="nucleotide sequence ID" value="NZ_CP117692.1"/>
</dbReference>
<evidence type="ECO:0000313" key="2">
    <source>
        <dbReference type="EMBL" id="WDC82704.1"/>
    </source>
</evidence>
<feature type="compositionally biased region" description="Basic and acidic residues" evidence="1">
    <location>
        <begin position="42"/>
        <end position="51"/>
    </location>
</feature>
<sequence length="74" mass="8695">MAEVNYFLVTKKFTYISFYFINKLLQEEMAGKGMPQIEDSNDANKQKESVKKGGRNRAPTFTGIFQKWVYTKWC</sequence>
<dbReference type="EMBL" id="CP117692">
    <property type="protein sequence ID" value="WDC82704.1"/>
    <property type="molecule type" value="Genomic_DNA"/>
</dbReference>
<gene>
    <name evidence="2" type="ORF">PSR59_03555</name>
</gene>
<feature type="region of interest" description="Disordered" evidence="1">
    <location>
        <begin position="34"/>
        <end position="55"/>
    </location>
</feature>
<evidence type="ECO:0000313" key="3">
    <source>
        <dbReference type="Proteomes" id="UP001222683"/>
    </source>
</evidence>
<proteinExistence type="predicted"/>
<protein>
    <submittedName>
        <fullName evidence="2">Uncharacterized protein</fullName>
    </submittedName>
</protein>
<dbReference type="AlphaFoldDB" id="A0AAQ2XKC3"/>
<name>A0AAQ2XKC3_9LACO</name>
<reference evidence="2" key="1">
    <citation type="submission" date="2023-02" db="EMBL/GenBank/DDBJ databases">
        <title>Complete genome sequence of Lactobacillus ruminis CACC888 isolated from Pig feces.</title>
        <authorList>
            <person name="Park S."/>
            <person name="Park M.A."/>
            <person name="Kim D.-H."/>
            <person name="Kim Y."/>
        </authorList>
    </citation>
    <scope>NUCLEOTIDE SEQUENCE</scope>
    <source>
        <strain evidence="2">CACC888</strain>
    </source>
</reference>